<sequence>MNKGLFYVSALMSGAFFGAGLALSGMISPDKVIAFLNVAAIPSGEWDPSLAFVMGGALTVFIPCYFFLIKPRAQTLTKTEFCVPQSKTIDAPLLMGAALFGIGWGLVGLCPGPALASLGLGDMSIWIFFVAMLAGSFLANALINRKTSTATNLAS</sequence>
<reference evidence="6 7" key="1">
    <citation type="submission" date="2020-04" db="EMBL/GenBank/DDBJ databases">
        <title>Vibrio sp. SM6, a novel species isolated from seawater.</title>
        <authorList>
            <person name="Wang X."/>
        </authorList>
    </citation>
    <scope>NUCLEOTIDE SEQUENCE [LARGE SCALE GENOMIC DNA]</scope>
    <source>
        <strain evidence="6 7">SM6</strain>
    </source>
</reference>
<comment type="caution">
    <text evidence="6">The sequence shown here is derived from an EMBL/GenBank/DDBJ whole genome shotgun (WGS) entry which is preliminary data.</text>
</comment>
<evidence type="ECO:0000313" key="6">
    <source>
        <dbReference type="EMBL" id="NLS13390.1"/>
    </source>
</evidence>
<feature type="transmembrane region" description="Helical" evidence="5">
    <location>
        <begin position="123"/>
        <end position="143"/>
    </location>
</feature>
<keyword evidence="3 5" id="KW-1133">Transmembrane helix</keyword>
<comment type="subcellular location">
    <subcellularLocation>
        <location evidence="1">Membrane</location>
        <topology evidence="1">Multi-pass membrane protein</topology>
    </subcellularLocation>
</comment>
<evidence type="ECO:0000256" key="2">
    <source>
        <dbReference type="ARBA" id="ARBA00022692"/>
    </source>
</evidence>
<dbReference type="RefSeq" id="WP_168836479.1">
    <property type="nucleotide sequence ID" value="NZ_JABAIK010000009.1"/>
</dbReference>
<keyword evidence="2 5" id="KW-0812">Transmembrane</keyword>
<dbReference type="AlphaFoldDB" id="A0A7X8YHA7"/>
<dbReference type="Proteomes" id="UP000535589">
    <property type="component" value="Unassembled WGS sequence"/>
</dbReference>
<dbReference type="InterPro" id="IPR023271">
    <property type="entry name" value="Aquaporin-like"/>
</dbReference>
<name>A0A7X8YHA7_9VIBR</name>
<organism evidence="6 7">
    <name type="scientific">Vibrio agarilyticus</name>
    <dbReference type="NCBI Taxonomy" id="2726741"/>
    <lineage>
        <taxon>Bacteria</taxon>
        <taxon>Pseudomonadati</taxon>
        <taxon>Pseudomonadota</taxon>
        <taxon>Gammaproteobacteria</taxon>
        <taxon>Vibrionales</taxon>
        <taxon>Vibrionaceae</taxon>
        <taxon>Vibrio</taxon>
    </lineage>
</organism>
<accession>A0A7X8YHA7</accession>
<proteinExistence type="predicted"/>
<evidence type="ECO:0000256" key="4">
    <source>
        <dbReference type="ARBA" id="ARBA00023136"/>
    </source>
</evidence>
<dbReference type="EMBL" id="JABAIK010000009">
    <property type="protein sequence ID" value="NLS13390.1"/>
    <property type="molecule type" value="Genomic_DNA"/>
</dbReference>
<dbReference type="Pfam" id="PF20398">
    <property type="entry name" value="DUF6691"/>
    <property type="match status" value="1"/>
</dbReference>
<evidence type="ECO:0000256" key="5">
    <source>
        <dbReference type="SAM" id="Phobius"/>
    </source>
</evidence>
<dbReference type="InterPro" id="IPR046513">
    <property type="entry name" value="DUF6691"/>
</dbReference>
<keyword evidence="4 5" id="KW-0472">Membrane</keyword>
<dbReference type="GO" id="GO:0016020">
    <property type="term" value="C:membrane"/>
    <property type="evidence" value="ECO:0007669"/>
    <property type="project" value="UniProtKB-SubCell"/>
</dbReference>
<feature type="transmembrane region" description="Helical" evidence="5">
    <location>
        <begin position="89"/>
        <end position="107"/>
    </location>
</feature>
<evidence type="ECO:0000256" key="3">
    <source>
        <dbReference type="ARBA" id="ARBA00022989"/>
    </source>
</evidence>
<evidence type="ECO:0000256" key="1">
    <source>
        <dbReference type="ARBA" id="ARBA00004141"/>
    </source>
</evidence>
<keyword evidence="7" id="KW-1185">Reference proteome</keyword>
<protein>
    <submittedName>
        <fullName evidence="6">YeeE/YedE family protein</fullName>
    </submittedName>
</protein>
<evidence type="ECO:0000313" key="7">
    <source>
        <dbReference type="Proteomes" id="UP000535589"/>
    </source>
</evidence>
<feature type="transmembrane region" description="Helical" evidence="5">
    <location>
        <begin position="48"/>
        <end position="68"/>
    </location>
</feature>
<dbReference type="SUPFAM" id="SSF81338">
    <property type="entry name" value="Aquaporin-like"/>
    <property type="match status" value="1"/>
</dbReference>
<gene>
    <name evidence="6" type="ORF">HGP28_10845</name>
</gene>